<proteinExistence type="predicted"/>
<keyword evidence="1" id="KW-1133">Transmembrane helix</keyword>
<evidence type="ECO:0000313" key="3">
    <source>
        <dbReference type="Proteomes" id="UP001159042"/>
    </source>
</evidence>
<accession>A0AAV8VYH6</accession>
<feature type="transmembrane region" description="Helical" evidence="1">
    <location>
        <begin position="142"/>
        <end position="162"/>
    </location>
</feature>
<gene>
    <name evidence="2" type="ORF">NQ315_016869</name>
</gene>
<keyword evidence="1" id="KW-0812">Transmembrane</keyword>
<keyword evidence="3" id="KW-1185">Reference proteome</keyword>
<keyword evidence="1" id="KW-0472">Membrane</keyword>
<comment type="caution">
    <text evidence="2">The sequence shown here is derived from an EMBL/GenBank/DDBJ whole genome shotgun (WGS) entry which is preliminary data.</text>
</comment>
<evidence type="ECO:0000256" key="1">
    <source>
        <dbReference type="SAM" id="Phobius"/>
    </source>
</evidence>
<protein>
    <submittedName>
        <fullName evidence="2">Uncharacterized protein</fullName>
    </submittedName>
</protein>
<dbReference type="Proteomes" id="UP001159042">
    <property type="component" value="Unassembled WGS sequence"/>
</dbReference>
<dbReference type="AlphaFoldDB" id="A0AAV8VYH6"/>
<organism evidence="2 3">
    <name type="scientific">Exocentrus adspersus</name>
    <dbReference type="NCBI Taxonomy" id="1586481"/>
    <lineage>
        <taxon>Eukaryota</taxon>
        <taxon>Metazoa</taxon>
        <taxon>Ecdysozoa</taxon>
        <taxon>Arthropoda</taxon>
        <taxon>Hexapoda</taxon>
        <taxon>Insecta</taxon>
        <taxon>Pterygota</taxon>
        <taxon>Neoptera</taxon>
        <taxon>Endopterygota</taxon>
        <taxon>Coleoptera</taxon>
        <taxon>Polyphaga</taxon>
        <taxon>Cucujiformia</taxon>
        <taxon>Chrysomeloidea</taxon>
        <taxon>Cerambycidae</taxon>
        <taxon>Lamiinae</taxon>
        <taxon>Acanthocinini</taxon>
        <taxon>Exocentrus</taxon>
    </lineage>
</organism>
<evidence type="ECO:0000313" key="2">
    <source>
        <dbReference type="EMBL" id="KAJ8918967.1"/>
    </source>
</evidence>
<reference evidence="2 3" key="1">
    <citation type="journal article" date="2023" name="Insect Mol. Biol.">
        <title>Genome sequencing provides insights into the evolution of gene families encoding plant cell wall-degrading enzymes in longhorned beetles.</title>
        <authorList>
            <person name="Shin N.R."/>
            <person name="Okamura Y."/>
            <person name="Kirsch R."/>
            <person name="Pauchet Y."/>
        </authorList>
    </citation>
    <scope>NUCLEOTIDE SEQUENCE [LARGE SCALE GENOMIC DNA]</scope>
    <source>
        <strain evidence="2">EAD_L_NR</strain>
    </source>
</reference>
<name>A0AAV8VYH6_9CUCU</name>
<dbReference type="EMBL" id="JANEYG010000021">
    <property type="protein sequence ID" value="KAJ8918967.1"/>
    <property type="molecule type" value="Genomic_DNA"/>
</dbReference>
<sequence length="166" mass="17938">MIIPEVTEEIGRKGSVQVRTELELKGTWTSPELQSSQHKIVSSIITPPEFRTNLQCKFFANVTFFLELLYPSLAAVDLVAIGHENKVKLQYLQNVFGEKPFVISDPVTPGSSFPEYDYEGEYTLPSNGPPPIQEPPGAYSSAPGSAAATAAVAGVAALLLLFSAPR</sequence>